<dbReference type="InterPro" id="IPR024083">
    <property type="entry name" value="Fumarase/histidase_N"/>
</dbReference>
<dbReference type="CDD" id="cd01359">
    <property type="entry name" value="Argininosuccinate_lyase"/>
    <property type="match status" value="1"/>
</dbReference>
<keyword evidence="4 6" id="KW-0028">Amino-acid biosynthesis</keyword>
<protein>
    <recommendedName>
        <fullName evidence="2 6">Argininosuccinate lyase</fullName>
        <shortName evidence="6">ASAL</shortName>
        <ecNumber evidence="2 6">4.3.2.1</ecNumber>
    </recommendedName>
    <alternativeName>
        <fullName evidence="6">Arginosuccinase</fullName>
    </alternativeName>
</protein>
<dbReference type="InParanoid" id="A0A540VJH7"/>
<dbReference type="GO" id="GO:0005829">
    <property type="term" value="C:cytosol"/>
    <property type="evidence" value="ECO:0007669"/>
    <property type="project" value="TreeGrafter"/>
</dbReference>
<dbReference type="Proteomes" id="UP000317371">
    <property type="component" value="Unassembled WGS sequence"/>
</dbReference>
<feature type="domain" description="Argininosuccinate lyase C-terminal" evidence="8">
    <location>
        <begin position="361"/>
        <end position="438"/>
    </location>
</feature>
<dbReference type="RefSeq" id="WP_141608903.1">
    <property type="nucleotide sequence ID" value="NZ_VIGC02000005.1"/>
</dbReference>
<dbReference type="PANTHER" id="PTHR43814:SF1">
    <property type="entry name" value="ARGININOSUCCINATE LYASE"/>
    <property type="match status" value="1"/>
</dbReference>
<dbReference type="PRINTS" id="PR00149">
    <property type="entry name" value="FUMRATELYASE"/>
</dbReference>
<dbReference type="EMBL" id="VIGC01000005">
    <property type="protein sequence ID" value="TQE96918.1"/>
    <property type="molecule type" value="Genomic_DNA"/>
</dbReference>
<dbReference type="UniPathway" id="UPA00068">
    <property type="reaction ID" value="UER00114"/>
</dbReference>
<dbReference type="GO" id="GO:0004056">
    <property type="term" value="F:argininosuccinate lyase activity"/>
    <property type="evidence" value="ECO:0007669"/>
    <property type="project" value="UniProtKB-UniRule"/>
</dbReference>
<keyword evidence="5 6" id="KW-0456">Lyase</keyword>
<evidence type="ECO:0000256" key="2">
    <source>
        <dbReference type="ARBA" id="ARBA00012338"/>
    </source>
</evidence>
<evidence type="ECO:0000256" key="3">
    <source>
        <dbReference type="ARBA" id="ARBA00022571"/>
    </source>
</evidence>
<dbReference type="Pfam" id="PF14698">
    <property type="entry name" value="ASL_C2"/>
    <property type="match status" value="1"/>
</dbReference>
<dbReference type="PANTHER" id="PTHR43814">
    <property type="entry name" value="ARGININOSUCCINATE LYASE"/>
    <property type="match status" value="1"/>
</dbReference>
<dbReference type="EC" id="4.3.2.1" evidence="2 6"/>
<evidence type="ECO:0000313" key="9">
    <source>
        <dbReference type="EMBL" id="TQE96918.1"/>
    </source>
</evidence>
<dbReference type="Gene3D" id="1.10.40.30">
    <property type="entry name" value="Fumarase/aspartase (C-terminal domain)"/>
    <property type="match status" value="1"/>
</dbReference>
<dbReference type="PRINTS" id="PR00145">
    <property type="entry name" value="ARGSUCLYASE"/>
</dbReference>
<comment type="pathway">
    <text evidence="1 6">Amino-acid biosynthesis; L-arginine biosynthesis; L-arginine from L-ornithine and carbamoyl phosphate: step 3/3.</text>
</comment>
<dbReference type="AlphaFoldDB" id="A0A540VJH7"/>
<dbReference type="OrthoDB" id="9769623at2"/>
<dbReference type="InterPro" id="IPR000362">
    <property type="entry name" value="Fumarate_lyase_fam"/>
</dbReference>
<keyword evidence="6" id="KW-0963">Cytoplasm</keyword>
<feature type="domain" description="Fumarate lyase N-terminal" evidence="7">
    <location>
        <begin position="93"/>
        <end position="297"/>
    </location>
</feature>
<evidence type="ECO:0000259" key="7">
    <source>
        <dbReference type="Pfam" id="PF00206"/>
    </source>
</evidence>
<comment type="caution">
    <text evidence="9">The sequence shown here is derived from an EMBL/GenBank/DDBJ whole genome shotgun (WGS) entry which is preliminary data.</text>
</comment>
<reference evidence="9 10" key="1">
    <citation type="submission" date="2019-06" db="EMBL/GenBank/DDBJ databases">
        <title>Genome sequence of Litorilinea aerophila BAA-2444.</title>
        <authorList>
            <person name="Maclea K.S."/>
            <person name="Maurais E.G."/>
            <person name="Iannazzi L.C."/>
        </authorList>
    </citation>
    <scope>NUCLEOTIDE SEQUENCE [LARGE SCALE GENOMIC DNA]</scope>
    <source>
        <strain evidence="9 10">ATCC BAA-2444</strain>
    </source>
</reference>
<evidence type="ECO:0000256" key="4">
    <source>
        <dbReference type="ARBA" id="ARBA00022605"/>
    </source>
</evidence>
<evidence type="ECO:0000256" key="5">
    <source>
        <dbReference type="ARBA" id="ARBA00023239"/>
    </source>
</evidence>
<dbReference type="HAMAP" id="MF_00006">
    <property type="entry name" value="Arg_succ_lyase"/>
    <property type="match status" value="1"/>
</dbReference>
<keyword evidence="3 6" id="KW-0055">Arginine biosynthesis</keyword>
<dbReference type="NCBIfam" id="TIGR00838">
    <property type="entry name" value="argH"/>
    <property type="match status" value="1"/>
</dbReference>
<gene>
    <name evidence="6 9" type="primary">argH</name>
    <name evidence="9" type="ORF">FKZ61_04550</name>
</gene>
<comment type="catalytic activity">
    <reaction evidence="6">
        <text>2-(N(omega)-L-arginino)succinate = fumarate + L-arginine</text>
        <dbReference type="Rhea" id="RHEA:24020"/>
        <dbReference type="ChEBI" id="CHEBI:29806"/>
        <dbReference type="ChEBI" id="CHEBI:32682"/>
        <dbReference type="ChEBI" id="CHEBI:57472"/>
        <dbReference type="EC" id="4.3.2.1"/>
    </reaction>
</comment>
<evidence type="ECO:0000313" key="10">
    <source>
        <dbReference type="Proteomes" id="UP000317371"/>
    </source>
</evidence>
<dbReference type="InterPro" id="IPR029419">
    <property type="entry name" value="Arg_succ_lyase_C"/>
</dbReference>
<organism evidence="9 10">
    <name type="scientific">Litorilinea aerophila</name>
    <dbReference type="NCBI Taxonomy" id="1204385"/>
    <lineage>
        <taxon>Bacteria</taxon>
        <taxon>Bacillati</taxon>
        <taxon>Chloroflexota</taxon>
        <taxon>Caldilineae</taxon>
        <taxon>Caldilineales</taxon>
        <taxon>Caldilineaceae</taxon>
        <taxon>Litorilinea</taxon>
    </lineage>
</organism>
<evidence type="ECO:0000256" key="6">
    <source>
        <dbReference type="HAMAP-Rule" id="MF_00006"/>
    </source>
</evidence>
<proteinExistence type="inferred from homology"/>
<evidence type="ECO:0000259" key="8">
    <source>
        <dbReference type="Pfam" id="PF14698"/>
    </source>
</evidence>
<dbReference type="FunFam" id="1.10.40.30:FF:000001">
    <property type="entry name" value="Argininosuccinate lyase"/>
    <property type="match status" value="1"/>
</dbReference>
<keyword evidence="10" id="KW-1185">Reference proteome</keyword>
<dbReference type="Gene3D" id="1.10.275.10">
    <property type="entry name" value="Fumarase/aspartase (N-terminal domain)"/>
    <property type="match status" value="1"/>
</dbReference>
<dbReference type="SUPFAM" id="SSF48557">
    <property type="entry name" value="L-aspartase-like"/>
    <property type="match status" value="1"/>
</dbReference>
<accession>A0A540VJH7</accession>
<comment type="similarity">
    <text evidence="6">Belongs to the lyase 1 family. Argininosuccinate lyase subfamily.</text>
</comment>
<comment type="subcellular location">
    <subcellularLocation>
        <location evidence="6">Cytoplasm</location>
    </subcellularLocation>
</comment>
<dbReference type="InterPro" id="IPR022761">
    <property type="entry name" value="Fumarate_lyase_N"/>
</dbReference>
<dbReference type="Gene3D" id="1.20.200.10">
    <property type="entry name" value="Fumarase/aspartase (Central domain)"/>
    <property type="match status" value="1"/>
</dbReference>
<dbReference type="InterPro" id="IPR009049">
    <property type="entry name" value="Argininosuccinate_lyase"/>
</dbReference>
<dbReference type="InterPro" id="IPR008948">
    <property type="entry name" value="L-Aspartase-like"/>
</dbReference>
<name>A0A540VJH7_9CHLR</name>
<evidence type="ECO:0000256" key="1">
    <source>
        <dbReference type="ARBA" id="ARBA00004941"/>
    </source>
</evidence>
<dbReference type="Pfam" id="PF00206">
    <property type="entry name" value="Lyase_1"/>
    <property type="match status" value="1"/>
</dbReference>
<dbReference type="GO" id="GO:0042450">
    <property type="term" value="P:L-arginine biosynthetic process via ornithine"/>
    <property type="evidence" value="ECO:0007669"/>
    <property type="project" value="UniProtKB-UniRule"/>
</dbReference>
<sequence>MSFRFPHPTYSRTVLQPAYRDAQAYLYGPMLAAHEAHALMLAHCQIISQDNARAILRAVAHLREQPAEELGYQPGVEDLFFRVEQAIIQEAGADFGGNLQLARSRNDLGQALFRMAFREQLLALYDDTLRLRETVLHLARRHLHTLMPGYTHTQPAQPTTFAHYLAGVLSFLADDQRRLAAAYASVNRSPLGAAAFTGTGFPIDRLEVASLLGFDDVIASTHHSIGAGDHLTDMAFAVQSLAIGLSRVTRDLLFLATQEAGGLHIHDSFIQISSIMPQKRNPVVLEHLRARLSRAIGAAQTVAIQCHNIPYGDTQDIEDEILPPLQEALQTARDCVSLYTDVFATLTLHQEHLRRRAGEGFTTATELADTLVREAGLPFRLAHHVVATLVQRAVQDGVAATDLSLDRLQEAAREVLGREVALSQEQFQQALDSVHFVEVRNGLGGAAPQATGTLLDGLAQGLERDRGWLFTARHRLAEADRRRQAGVQALMG</sequence>